<dbReference type="GO" id="GO:0005524">
    <property type="term" value="F:ATP binding"/>
    <property type="evidence" value="ECO:0007669"/>
    <property type="project" value="InterPro"/>
</dbReference>
<dbReference type="OrthoDB" id="7066673at2"/>
<dbReference type="PANTHER" id="PTHR11070:SF2">
    <property type="entry name" value="ATP-DEPENDENT DNA HELICASE SRS2"/>
    <property type="match status" value="1"/>
</dbReference>
<dbReference type="Pfam" id="PF13538">
    <property type="entry name" value="UvrD_C_2"/>
    <property type="match status" value="1"/>
</dbReference>
<dbReference type="PATRIC" id="fig|442562.3.peg.3091"/>
<evidence type="ECO:0000256" key="1">
    <source>
        <dbReference type="ARBA" id="ARBA00034923"/>
    </source>
</evidence>
<feature type="domain" description="UvrD-like helicase C-terminal" evidence="2">
    <location>
        <begin position="560"/>
        <end position="609"/>
    </location>
</feature>
<accession>A0A017HM97</accession>
<evidence type="ECO:0000313" key="3">
    <source>
        <dbReference type="EMBL" id="EYD75293.1"/>
    </source>
</evidence>
<name>A0A017HM97_9RHOB</name>
<dbReference type="Proteomes" id="UP000019666">
    <property type="component" value="Unassembled WGS sequence"/>
</dbReference>
<dbReference type="InterPro" id="IPR000212">
    <property type="entry name" value="DNA_helicase_UvrD/REP"/>
</dbReference>
<gene>
    <name evidence="3" type="ORF">Rumeso_03143</name>
</gene>
<dbReference type="AlphaFoldDB" id="A0A017HM97"/>
<dbReference type="GO" id="GO:0000725">
    <property type="term" value="P:recombinational repair"/>
    <property type="evidence" value="ECO:0007669"/>
    <property type="project" value="TreeGrafter"/>
</dbReference>
<dbReference type="GO" id="GO:0003677">
    <property type="term" value="F:DNA binding"/>
    <property type="evidence" value="ECO:0007669"/>
    <property type="project" value="InterPro"/>
</dbReference>
<dbReference type="HOGENOM" id="CLU_015624_1_0_5"/>
<evidence type="ECO:0000313" key="4">
    <source>
        <dbReference type="Proteomes" id="UP000019666"/>
    </source>
</evidence>
<organism evidence="3 4">
    <name type="scientific">Rubellimicrobium mesophilum DSM 19309</name>
    <dbReference type="NCBI Taxonomy" id="442562"/>
    <lineage>
        <taxon>Bacteria</taxon>
        <taxon>Pseudomonadati</taxon>
        <taxon>Pseudomonadota</taxon>
        <taxon>Alphaproteobacteria</taxon>
        <taxon>Rhodobacterales</taxon>
        <taxon>Roseobacteraceae</taxon>
        <taxon>Rubellimicrobium</taxon>
    </lineage>
</organism>
<dbReference type="GO" id="GO:0043138">
    <property type="term" value="F:3'-5' DNA helicase activity"/>
    <property type="evidence" value="ECO:0007669"/>
    <property type="project" value="TreeGrafter"/>
</dbReference>
<protein>
    <recommendedName>
        <fullName evidence="1">DNA 3'-5' helicase II</fullName>
    </recommendedName>
</protein>
<dbReference type="PANTHER" id="PTHR11070">
    <property type="entry name" value="UVRD / RECB / PCRA DNA HELICASE FAMILY MEMBER"/>
    <property type="match status" value="1"/>
</dbReference>
<dbReference type="STRING" id="442562.Rumeso_03143"/>
<dbReference type="Gene3D" id="3.40.50.300">
    <property type="entry name" value="P-loop containing nucleotide triphosphate hydrolases"/>
    <property type="match status" value="2"/>
</dbReference>
<dbReference type="RefSeq" id="WP_156362618.1">
    <property type="nucleotide sequence ID" value="NZ_KK088530.1"/>
</dbReference>
<sequence>MEINTSEARLRTNPASQQFVQMVRDNEDDLNLRDAQLYFNFPLYKEEENVVAANLIIVSPRHGVVVIEATDAARASAENDVRQVNESLDQVYGQIHARLTKNRALRLNKRDLLFPLEPLIFAPNLEKDIDSAELDAAVIRNRTQLKEFLSRIEIAALDPAVSREIVSVVEGAKGLIVPRPRETKQLKETSRASIVNRLEAEIASFDQEQKHGYLSVISGAQRIRGLAGSGKTVVLAMKAALTHLQYPDATIVYTFYTRSLYQHVRRLITRFYRQFDDKDPDWSQIRVMHAWGGKSKPGVYYEACRMSGVPPLTYSQVQDTASPFDTACQDLESYGKIPQAFDYVFVDEGQDFPASFLRICLKLAKQQKLVYAYDELQNIFQAEIPSVESVFGQGFRLEEDVVLKKCYRNPREVLVCAHAIGFGIYGDKIVQMLENEGHWKDVGYDIAEGTLRPGETVRILRPEENSPSSISQTQSMDQIISAHRMSSATDEVRFVAKSVLNDIKTEGLKAEDIVVLCADDRYARSYFGSLVSLLASEGISSNNLSGDSMSGDVFTRDNAVTLTSVHRAKGNEGYSVYVMGVDALFRRPTVRTRNLAFTAMTRAKAWLTVTGVGEAAATFIQELDAAKAKFPYLEFEYPGPEDLRVMKRDLEESAGQRLQDALEDVIDELDEEEIRAAIDRISEKRKKSFKK</sequence>
<dbReference type="InterPro" id="IPR027785">
    <property type="entry name" value="UvrD-like_helicase_C"/>
</dbReference>
<evidence type="ECO:0000259" key="2">
    <source>
        <dbReference type="Pfam" id="PF13538"/>
    </source>
</evidence>
<reference evidence="3 4" key="1">
    <citation type="submission" date="2013-02" db="EMBL/GenBank/DDBJ databases">
        <authorList>
            <person name="Fiebig A."/>
            <person name="Goeker M."/>
            <person name="Klenk H.-P.P."/>
        </authorList>
    </citation>
    <scope>NUCLEOTIDE SEQUENCE [LARGE SCALE GENOMIC DNA]</scope>
    <source>
        <strain evidence="3 4">DSM 19309</strain>
    </source>
</reference>
<keyword evidence="4" id="KW-1185">Reference proteome</keyword>
<proteinExistence type="predicted"/>
<dbReference type="InterPro" id="IPR027417">
    <property type="entry name" value="P-loop_NTPase"/>
</dbReference>
<comment type="caution">
    <text evidence="3">The sequence shown here is derived from an EMBL/GenBank/DDBJ whole genome shotgun (WGS) entry which is preliminary data.</text>
</comment>
<dbReference type="EMBL" id="AOSK01000088">
    <property type="protein sequence ID" value="EYD75293.1"/>
    <property type="molecule type" value="Genomic_DNA"/>
</dbReference>
<dbReference type="SUPFAM" id="SSF52540">
    <property type="entry name" value="P-loop containing nucleoside triphosphate hydrolases"/>
    <property type="match status" value="1"/>
</dbReference>